<keyword evidence="1" id="KW-0812">Transmembrane</keyword>
<dbReference type="GO" id="GO:0016020">
    <property type="term" value="C:membrane"/>
    <property type="evidence" value="ECO:0007669"/>
    <property type="project" value="InterPro"/>
</dbReference>
<keyword evidence="1" id="KW-0472">Membrane</keyword>
<evidence type="ECO:0008006" key="4">
    <source>
        <dbReference type="Google" id="ProtNLM"/>
    </source>
</evidence>
<name>A0AAD9JF75_9ANNE</name>
<keyword evidence="1" id="KW-1133">Transmembrane helix</keyword>
<accession>A0AAD9JF75</accession>
<dbReference type="GO" id="GO:0000281">
    <property type="term" value="P:mitotic cytokinesis"/>
    <property type="evidence" value="ECO:0007669"/>
    <property type="project" value="TreeGrafter"/>
</dbReference>
<dbReference type="Pfam" id="PF05439">
    <property type="entry name" value="JTB"/>
    <property type="match status" value="1"/>
</dbReference>
<evidence type="ECO:0000313" key="3">
    <source>
        <dbReference type="Proteomes" id="UP001208570"/>
    </source>
</evidence>
<protein>
    <recommendedName>
        <fullName evidence="4">Protein JTB</fullName>
    </recommendedName>
</protein>
<reference evidence="2" key="1">
    <citation type="journal article" date="2023" name="Mol. Biol. Evol.">
        <title>Third-Generation Sequencing Reveals the Adaptive Role of the Epigenome in Three Deep-Sea Polychaetes.</title>
        <authorList>
            <person name="Perez M."/>
            <person name="Aroh O."/>
            <person name="Sun Y."/>
            <person name="Lan Y."/>
            <person name="Juniper S.K."/>
            <person name="Young C.R."/>
            <person name="Angers B."/>
            <person name="Qian P.Y."/>
        </authorList>
    </citation>
    <scope>NUCLEOTIDE SEQUENCE</scope>
    <source>
        <strain evidence="2">P08H-3</strain>
    </source>
</reference>
<evidence type="ECO:0000313" key="2">
    <source>
        <dbReference type="EMBL" id="KAK2151280.1"/>
    </source>
</evidence>
<dbReference type="PANTHER" id="PTHR13041">
    <property type="entry name" value="JTB PROTEIN-RELATED"/>
    <property type="match status" value="1"/>
</dbReference>
<proteinExistence type="predicted"/>
<dbReference type="AlphaFoldDB" id="A0AAD9JF75"/>
<dbReference type="GO" id="GO:0005813">
    <property type="term" value="C:centrosome"/>
    <property type="evidence" value="ECO:0007669"/>
    <property type="project" value="TreeGrafter"/>
</dbReference>
<organism evidence="2 3">
    <name type="scientific">Paralvinella palmiformis</name>
    <dbReference type="NCBI Taxonomy" id="53620"/>
    <lineage>
        <taxon>Eukaryota</taxon>
        <taxon>Metazoa</taxon>
        <taxon>Spiralia</taxon>
        <taxon>Lophotrochozoa</taxon>
        <taxon>Annelida</taxon>
        <taxon>Polychaeta</taxon>
        <taxon>Sedentaria</taxon>
        <taxon>Canalipalpata</taxon>
        <taxon>Terebellida</taxon>
        <taxon>Terebelliformia</taxon>
        <taxon>Alvinellidae</taxon>
        <taxon>Paralvinella</taxon>
    </lineage>
</organism>
<dbReference type="EMBL" id="JAODUP010000368">
    <property type="protein sequence ID" value="KAK2151280.1"/>
    <property type="molecule type" value="Genomic_DNA"/>
</dbReference>
<comment type="caution">
    <text evidence="2">The sequence shown here is derived from an EMBL/GenBank/DDBJ whole genome shotgun (WGS) entry which is preliminary data.</text>
</comment>
<gene>
    <name evidence="2" type="ORF">LSH36_368g01072</name>
</gene>
<dbReference type="Proteomes" id="UP001208570">
    <property type="component" value="Unassembled WGS sequence"/>
</dbReference>
<dbReference type="Gene3D" id="3.30.720.220">
    <property type="match status" value="1"/>
</dbReference>
<dbReference type="GO" id="GO:0005819">
    <property type="term" value="C:spindle"/>
    <property type="evidence" value="ECO:0007669"/>
    <property type="project" value="TreeGrafter"/>
</dbReference>
<evidence type="ECO:0000256" key="1">
    <source>
        <dbReference type="SAM" id="Phobius"/>
    </source>
</evidence>
<keyword evidence="3" id="KW-1185">Reference proteome</keyword>
<sequence>MIEFCTKRRMIVAIAGLIVVSVVVLLVENHMSPSHSVLDLSSKSSTGNATYHCWEVAKTVIVTEECSPCTVFEQKTNIACKDTGYTERVKCILKDDTESSLPRSCPKITWVEEKHFWLFEVLMALLGFGSYSIVHSRQRRLDRLLLEKVNRQIATGV</sequence>
<feature type="transmembrane region" description="Helical" evidence="1">
    <location>
        <begin position="116"/>
        <end position="134"/>
    </location>
</feature>
<feature type="transmembrane region" description="Helical" evidence="1">
    <location>
        <begin position="12"/>
        <end position="31"/>
    </location>
</feature>
<dbReference type="PANTHER" id="PTHR13041:SF3">
    <property type="entry name" value="PROTEIN JTB"/>
    <property type="match status" value="1"/>
</dbReference>
<dbReference type="GO" id="GO:0005737">
    <property type="term" value="C:cytoplasm"/>
    <property type="evidence" value="ECO:0007669"/>
    <property type="project" value="TreeGrafter"/>
</dbReference>
<dbReference type="InterPro" id="IPR008657">
    <property type="entry name" value="JTB"/>
</dbReference>
<dbReference type="GO" id="GO:0030496">
    <property type="term" value="C:midbody"/>
    <property type="evidence" value="ECO:0007669"/>
    <property type="project" value="TreeGrafter"/>
</dbReference>